<name>A0A4P6XJR7_9ASCO</name>
<dbReference type="GO" id="GO:0017118">
    <property type="term" value="F:lipoyltransferase activity"/>
    <property type="evidence" value="ECO:0007669"/>
    <property type="project" value="TreeGrafter"/>
</dbReference>
<sequence length="520" mass="59244">MKFGFEYSLFSPGHSRRRFFTFARSRVFWHTSPIIHKDMLTRWLRFQTRQHRHITAINWNHQVPCRSFHNAPFHDDLTPADDDFLNLADFQHYQESPEVQAYREELGLYNSDSGARETLGTRQKGTTKSPKNDEPAPKKQFVHERTDSYTFAALCTTKAPVAFVLRLLDPYLNLAIEDYVYNTMPLAQIGNCNRLMFYVNSPCVVIGKNQNPWKEVNLPLLSDLKLPLVRRRSGGGTVVHDFGNVNYSFMTAKEKFDRFTFANLVVEAVNSLDPPTKIKVNERGDIITENGDKVSGSAYKLSRGKSYHHGTMLLNLKLDVLRKLLHRDELLLGHVHSPSAVASVKSPVANLGIEKEDFINVVILKFREAYGSVPENSVTGDPEEYDQAELLGLQGFVEAYSERDCETFYVDENVELPEEILTVRDELKTWDWKFGATPKFEHRFSHPKQDLHVTFNIDKKGVVSGLKVVSESTSIKDLFQFLQQVVERGDAVQYTGRNVAGFILDDGLSEWLGNAIDGSS</sequence>
<dbReference type="PROSITE" id="PS51733">
    <property type="entry name" value="BPL_LPL_CATALYTIC"/>
    <property type="match status" value="1"/>
</dbReference>
<dbReference type="PANTHER" id="PTHR12561:SF3">
    <property type="entry name" value="LIPOYLTRANSFERASE 1, MITOCHONDRIAL"/>
    <property type="match status" value="1"/>
</dbReference>
<dbReference type="CDD" id="cd16443">
    <property type="entry name" value="LplA"/>
    <property type="match status" value="1"/>
</dbReference>
<dbReference type="AlphaFoldDB" id="A0A4P6XJR7"/>
<dbReference type="Proteomes" id="UP000292447">
    <property type="component" value="Chromosome II"/>
</dbReference>
<evidence type="ECO:0000256" key="2">
    <source>
        <dbReference type="ARBA" id="ARBA00005085"/>
    </source>
</evidence>
<evidence type="ECO:0000313" key="8">
    <source>
        <dbReference type="Proteomes" id="UP000292447"/>
    </source>
</evidence>
<comment type="similarity">
    <text evidence="3">Belongs to the LplA family.</text>
</comment>
<reference evidence="8" key="1">
    <citation type="submission" date="2019-03" db="EMBL/GenBank/DDBJ databases">
        <title>Snf2 controls pulcherriminic acid biosynthesis and connects pigmentation and antifungal activity of the yeast Metschnikowia pulcherrima.</title>
        <authorList>
            <person name="Gore-Lloyd D."/>
            <person name="Sumann I."/>
            <person name="Brachmann A.O."/>
            <person name="Schneeberger K."/>
            <person name="Ortiz-Merino R.A."/>
            <person name="Moreno-Beltran M."/>
            <person name="Schlaefli M."/>
            <person name="Kirner P."/>
            <person name="Santos Kron A."/>
            <person name="Wolfe K.H."/>
            <person name="Piel J."/>
            <person name="Ahrens C.H."/>
            <person name="Henk D."/>
            <person name="Freimoser F.M."/>
        </authorList>
    </citation>
    <scope>NUCLEOTIDE SEQUENCE [LARGE SCALE GENOMIC DNA]</scope>
    <source>
        <strain evidence="8">APC 1.2</strain>
    </source>
</reference>
<dbReference type="SUPFAM" id="SSF55681">
    <property type="entry name" value="Class II aaRS and biotin synthetases"/>
    <property type="match status" value="1"/>
</dbReference>
<feature type="region of interest" description="Disordered" evidence="5">
    <location>
        <begin position="112"/>
        <end position="139"/>
    </location>
</feature>
<protein>
    <recommendedName>
        <fullName evidence="4">Putative lipoate-protein ligase A</fullName>
    </recommendedName>
</protein>
<accession>A0A4P6XJR7</accession>
<feature type="domain" description="BPL/LPL catalytic" evidence="6">
    <location>
        <begin position="189"/>
        <end position="374"/>
    </location>
</feature>
<evidence type="ECO:0000256" key="3">
    <source>
        <dbReference type="ARBA" id="ARBA00008242"/>
    </source>
</evidence>
<organism evidence="7 8">
    <name type="scientific">Metschnikowia aff. pulcherrima</name>
    <dbReference type="NCBI Taxonomy" id="2163413"/>
    <lineage>
        <taxon>Eukaryota</taxon>
        <taxon>Fungi</taxon>
        <taxon>Dikarya</taxon>
        <taxon>Ascomycota</taxon>
        <taxon>Saccharomycotina</taxon>
        <taxon>Pichiomycetes</taxon>
        <taxon>Metschnikowiaceae</taxon>
        <taxon>Metschnikowia</taxon>
    </lineage>
</organism>
<evidence type="ECO:0000256" key="5">
    <source>
        <dbReference type="SAM" id="MobiDB-lite"/>
    </source>
</evidence>
<dbReference type="GO" id="GO:0016874">
    <property type="term" value="F:ligase activity"/>
    <property type="evidence" value="ECO:0007669"/>
    <property type="project" value="UniProtKB-KW"/>
</dbReference>
<dbReference type="GO" id="GO:0005739">
    <property type="term" value="C:mitochondrion"/>
    <property type="evidence" value="ECO:0007669"/>
    <property type="project" value="TreeGrafter"/>
</dbReference>
<keyword evidence="8" id="KW-1185">Reference proteome</keyword>
<comment type="pathway">
    <text evidence="2">Protein modification; protein lipoylation via exogenous pathway; protein N(6)-(lipoyl)lysine from lipoate: step 2/2.</text>
</comment>
<feature type="compositionally biased region" description="Polar residues" evidence="5">
    <location>
        <begin position="120"/>
        <end position="129"/>
    </location>
</feature>
<evidence type="ECO:0000256" key="1">
    <source>
        <dbReference type="ARBA" id="ARBA00003253"/>
    </source>
</evidence>
<dbReference type="UniPathway" id="UPA00537">
    <property type="reaction ID" value="UER00595"/>
</dbReference>
<dbReference type="Pfam" id="PF21948">
    <property type="entry name" value="LplA-B_cat"/>
    <property type="match status" value="1"/>
</dbReference>
<dbReference type="InterPro" id="IPR045864">
    <property type="entry name" value="aa-tRNA-synth_II/BPL/LPL"/>
</dbReference>
<dbReference type="PANTHER" id="PTHR12561">
    <property type="entry name" value="LIPOATE-PROTEIN LIGASE"/>
    <property type="match status" value="1"/>
</dbReference>
<dbReference type="GO" id="GO:0009249">
    <property type="term" value="P:protein lipoylation"/>
    <property type="evidence" value="ECO:0007669"/>
    <property type="project" value="InterPro"/>
</dbReference>
<dbReference type="Gene3D" id="3.30.930.10">
    <property type="entry name" value="Bira Bifunctional Protein, Domain 2"/>
    <property type="match status" value="1"/>
</dbReference>
<evidence type="ECO:0000259" key="6">
    <source>
        <dbReference type="PROSITE" id="PS51733"/>
    </source>
</evidence>
<dbReference type="STRING" id="2163413.A0A4P6XJR7"/>
<dbReference type="InterPro" id="IPR004562">
    <property type="entry name" value="LipoylTrfase_LipoateP_Ligase"/>
</dbReference>
<evidence type="ECO:0000313" key="7">
    <source>
        <dbReference type="EMBL" id="QBM87562.1"/>
    </source>
</evidence>
<dbReference type="EMBL" id="CP034457">
    <property type="protein sequence ID" value="QBM87562.1"/>
    <property type="molecule type" value="Genomic_DNA"/>
</dbReference>
<comment type="function">
    <text evidence="1">Catalyzes both the ATP-dependent activation of exogenously supplied lipoate to lipoyl-AMP and the transfer of the activated lipoyl onto the lipoyl domains of lipoate-dependent enzymes.</text>
</comment>
<evidence type="ECO:0000256" key="4">
    <source>
        <dbReference type="ARBA" id="ARBA00015925"/>
    </source>
</evidence>
<feature type="compositionally biased region" description="Basic and acidic residues" evidence="5">
    <location>
        <begin position="130"/>
        <end position="139"/>
    </location>
</feature>
<proteinExistence type="inferred from homology"/>
<dbReference type="InterPro" id="IPR004143">
    <property type="entry name" value="BPL_LPL_catalytic"/>
</dbReference>
<gene>
    <name evidence="7" type="primary">MPUL0B07690</name>
    <name evidence="7" type="ORF">METSCH_B07690</name>
</gene>
<keyword evidence="7" id="KW-0436">Ligase</keyword>